<feature type="binding site" evidence="5">
    <location>
        <begin position="11"/>
        <end position="17"/>
    </location>
    <ligand>
        <name>NADP(+)</name>
        <dbReference type="ChEBI" id="CHEBI:58349"/>
    </ligand>
</feature>
<protein>
    <recommendedName>
        <fullName evidence="5">GDP-L-fucose synthase</fullName>
        <ecNumber evidence="5">1.1.1.271</ecNumber>
    </recommendedName>
    <alternativeName>
        <fullName evidence="5">GDP-4-keto-6-deoxy-D-mannose-3,5-epimerase-4-reductase</fullName>
    </alternativeName>
</protein>
<dbReference type="AlphaFoldDB" id="A0A9J6ZTG6"/>
<feature type="binding site" evidence="5">
    <location>
        <position position="325"/>
    </location>
    <ligand>
        <name>substrate</name>
    </ligand>
</feature>
<feature type="binding site" evidence="5">
    <location>
        <begin position="164"/>
        <end position="167"/>
    </location>
    <ligand>
        <name>NADP(+)</name>
        <dbReference type="ChEBI" id="CHEBI:58349"/>
    </ligand>
</feature>
<feature type="domain" description="NAD-dependent epimerase/dehydratase" evidence="6">
    <location>
        <begin position="7"/>
        <end position="205"/>
    </location>
</feature>
<dbReference type="InterPro" id="IPR001509">
    <property type="entry name" value="Epimerase_deHydtase"/>
</dbReference>
<dbReference type="EC" id="1.1.1.271" evidence="5"/>
<dbReference type="PANTHER" id="PTHR43238:SF1">
    <property type="entry name" value="GDP-L-FUCOSE SYNTHASE"/>
    <property type="match status" value="1"/>
</dbReference>
<reference evidence="7" key="2">
    <citation type="submission" date="2022-06" db="EMBL/GenBank/DDBJ databases">
        <title>Xiashengella guii gen. nov. sp. nov., a bacterium isolated form anaerobic digestion tank.</title>
        <authorList>
            <person name="Huang H."/>
        </authorList>
    </citation>
    <scope>NUCLEOTIDE SEQUENCE</scope>
    <source>
        <strain evidence="7">Ai-910</strain>
    </source>
</reference>
<dbReference type="InterPro" id="IPR036291">
    <property type="entry name" value="NAD(P)-bd_dom_sf"/>
</dbReference>
<reference evidence="7" key="1">
    <citation type="submission" date="2022-05" db="EMBL/GenBank/DDBJ databases">
        <authorList>
            <person name="Sun X."/>
        </authorList>
    </citation>
    <scope>NUCLEOTIDE SEQUENCE</scope>
    <source>
        <strain evidence="7">Ai-910</strain>
    </source>
</reference>
<dbReference type="Proteomes" id="UP001056426">
    <property type="component" value="Chromosome"/>
</dbReference>
<feature type="binding site" evidence="5">
    <location>
        <position position="245"/>
    </location>
    <ligand>
        <name>substrate</name>
    </ligand>
</feature>
<dbReference type="GO" id="GO:0050577">
    <property type="term" value="F:GDP-L-fucose synthase activity"/>
    <property type="evidence" value="ECO:0007669"/>
    <property type="project" value="UniProtKB-UniRule"/>
</dbReference>
<dbReference type="GO" id="GO:0070401">
    <property type="term" value="F:NADP+ binding"/>
    <property type="evidence" value="ECO:0007669"/>
    <property type="project" value="UniProtKB-UniRule"/>
</dbReference>
<feature type="site" description="Important for catalytic activity" evidence="5">
    <location>
        <position position="110"/>
    </location>
</feature>
<dbReference type="PANTHER" id="PTHR43238">
    <property type="entry name" value="GDP-L-FUCOSE SYNTHASE"/>
    <property type="match status" value="1"/>
</dbReference>
<accession>A0A9J6ZTG6</accession>
<dbReference type="RefSeq" id="WP_250725550.1">
    <property type="nucleotide sequence ID" value="NZ_CP098400.1"/>
</dbReference>
<comment type="similarity">
    <text evidence="1 5">Belongs to the NAD(P)-dependent epimerase/dehydratase family. Fucose synthase subfamily.</text>
</comment>
<dbReference type="HAMAP" id="MF_00956">
    <property type="entry name" value="GDP_fucose_synth"/>
    <property type="match status" value="1"/>
</dbReference>
<keyword evidence="5" id="KW-0511">Multifunctional enzyme</keyword>
<dbReference type="KEGG" id="alkq:M9189_06845"/>
<keyword evidence="8" id="KW-1185">Reference proteome</keyword>
<dbReference type="InterPro" id="IPR028614">
    <property type="entry name" value="GDP_fucose/colitose_synth"/>
</dbReference>
<comment type="catalytic activity">
    <reaction evidence="5">
        <text>GDP-beta-L-fucose + NADP(+) = GDP-4-dehydro-alpha-D-rhamnose + NADPH + H(+)</text>
        <dbReference type="Rhea" id="RHEA:18885"/>
        <dbReference type="ChEBI" id="CHEBI:15378"/>
        <dbReference type="ChEBI" id="CHEBI:57273"/>
        <dbReference type="ChEBI" id="CHEBI:57783"/>
        <dbReference type="ChEBI" id="CHEBI:57964"/>
        <dbReference type="ChEBI" id="CHEBI:58349"/>
        <dbReference type="EC" id="1.1.1.271"/>
    </reaction>
</comment>
<evidence type="ECO:0000256" key="4">
    <source>
        <dbReference type="ARBA" id="ARBA00023235"/>
    </source>
</evidence>
<feature type="binding site" evidence="5">
    <location>
        <position position="252"/>
    </location>
    <ligand>
        <name>substrate</name>
    </ligand>
</feature>
<proteinExistence type="inferred from homology"/>
<comment type="function">
    <text evidence="5">Catalyzes the two-step NADP-dependent conversion of GDP-4-dehydro-6-deoxy-D-mannose to GDP-fucose, involving an epimerase and a reductase reaction.</text>
</comment>
<dbReference type="EMBL" id="CP098400">
    <property type="protein sequence ID" value="URW81013.1"/>
    <property type="molecule type" value="Genomic_DNA"/>
</dbReference>
<evidence type="ECO:0000256" key="2">
    <source>
        <dbReference type="ARBA" id="ARBA00022857"/>
    </source>
</evidence>
<keyword evidence="2 5" id="KW-0521">NADP</keyword>
<dbReference type="GO" id="GO:0016853">
    <property type="term" value="F:isomerase activity"/>
    <property type="evidence" value="ECO:0007669"/>
    <property type="project" value="UniProtKB-KW"/>
</dbReference>
<evidence type="ECO:0000256" key="1">
    <source>
        <dbReference type="ARBA" id="ARBA00005959"/>
    </source>
</evidence>
<dbReference type="Gene3D" id="3.40.50.720">
    <property type="entry name" value="NAD(P)-binding Rossmann-like Domain"/>
    <property type="match status" value="2"/>
</dbReference>
<dbReference type="FunFam" id="3.40.50.720:FF:000394">
    <property type="entry name" value="GDP-L-fucose synthase"/>
    <property type="match status" value="1"/>
</dbReference>
<evidence type="ECO:0000256" key="5">
    <source>
        <dbReference type="HAMAP-Rule" id="MF_00956"/>
    </source>
</evidence>
<sequence>MQKDSKIFVAGHRGLVGSAITRKLQMDGFTNLILKGREELDLRDQAAVEDFFMKERPEFVFLAAAKVGGIMANNTYRADFIYENLQIQNNIIHSSYKSGVRKLLFLGSSCIYPREAPQPMKEDSLLTSPLEYTNEPYAIAKIAGIKMCESYNIQYGTDYIAVMPTNLYGPNDNYNLENSHVLPALIRKMHLGKLIMEGNMAGVREDLHKRPIGSVDLSVNDAQLHAQFERFGIYTQSAEVEIKLWGSGTPLREFLHSDDLAEAVLFVMNNISFADIVKERGLKEIRNTHLNIGSGVDLPIAELAKKVKEIVGFKGQISWDSSKPDGTYRKLMDVGGLAALGWKARITLDDGIRMVYNQYCS</sequence>
<dbReference type="CDD" id="cd05239">
    <property type="entry name" value="GDP_FS_SDR_e"/>
    <property type="match status" value="1"/>
</dbReference>
<feature type="domain" description="NAD-dependent epimerase/dehydratase" evidence="6">
    <location>
        <begin position="239"/>
        <end position="272"/>
    </location>
</feature>
<dbReference type="GO" id="GO:0042351">
    <property type="term" value="P:'de novo' GDP-L-fucose biosynthetic process"/>
    <property type="evidence" value="ECO:0007669"/>
    <property type="project" value="UniProtKB-UniRule"/>
</dbReference>
<keyword evidence="4 5" id="KW-0413">Isomerase</keyword>
<feature type="binding site" evidence="5">
    <location>
        <begin position="106"/>
        <end position="109"/>
    </location>
    <ligand>
        <name>NADP(+)</name>
        <dbReference type="ChEBI" id="CHEBI:58349"/>
    </ligand>
</feature>
<feature type="binding site" evidence="5">
    <location>
        <position position="180"/>
    </location>
    <ligand>
        <name>NADP(+)</name>
        <dbReference type="ChEBI" id="CHEBI:58349"/>
    </ligand>
</feature>
<dbReference type="Pfam" id="PF01370">
    <property type="entry name" value="Epimerase"/>
    <property type="match status" value="2"/>
</dbReference>
<evidence type="ECO:0000313" key="8">
    <source>
        <dbReference type="Proteomes" id="UP001056426"/>
    </source>
</evidence>
<evidence type="ECO:0000256" key="3">
    <source>
        <dbReference type="ARBA" id="ARBA00023002"/>
    </source>
</evidence>
<feature type="active site" description="Proton donor/acceptor" evidence="5">
    <location>
        <position position="137"/>
    </location>
</feature>
<feature type="binding site" evidence="5">
    <location>
        <position position="188"/>
    </location>
    <ligand>
        <name>substrate</name>
    </ligand>
</feature>
<gene>
    <name evidence="5" type="primary">fcl</name>
    <name evidence="7" type="ORF">M9189_06845</name>
</gene>
<comment type="pathway">
    <text evidence="5">Nucleotide-sugar biosynthesis; GDP-L-fucose biosynthesis via de novo pathway; GDP-L-fucose from GDP-alpha-D-mannose: step 2/2.</text>
</comment>
<evidence type="ECO:0000313" key="7">
    <source>
        <dbReference type="EMBL" id="URW81013.1"/>
    </source>
</evidence>
<dbReference type="SUPFAM" id="SSF51735">
    <property type="entry name" value="NAD(P)-binding Rossmann-fold domains"/>
    <property type="match status" value="1"/>
</dbReference>
<name>A0A9J6ZTG6_9BACT</name>
<feature type="binding site" evidence="5">
    <location>
        <position position="141"/>
    </location>
    <ligand>
        <name>NADP(+)</name>
        <dbReference type="ChEBI" id="CHEBI:58349"/>
    </ligand>
</feature>
<feature type="site" description="Important for catalytic activity" evidence="5">
    <location>
        <position position="108"/>
    </location>
</feature>
<organism evidence="7 8">
    <name type="scientific">Xiashengella succiniciproducens</name>
    <dbReference type="NCBI Taxonomy" id="2949635"/>
    <lineage>
        <taxon>Bacteria</taxon>
        <taxon>Pseudomonadati</taxon>
        <taxon>Bacteroidota</taxon>
        <taxon>Bacteroidia</taxon>
        <taxon>Marinilabiliales</taxon>
        <taxon>Marinilabiliaceae</taxon>
        <taxon>Xiashengella</taxon>
    </lineage>
</organism>
<keyword evidence="3 5" id="KW-0560">Oxidoreductase</keyword>
<evidence type="ECO:0000259" key="6">
    <source>
        <dbReference type="Pfam" id="PF01370"/>
    </source>
</evidence>